<gene>
    <name evidence="2" type="ORF">VNO80_26926</name>
</gene>
<keyword evidence="1" id="KW-0732">Signal</keyword>
<keyword evidence="3" id="KW-1185">Reference proteome</keyword>
<dbReference type="Proteomes" id="UP001374584">
    <property type="component" value="Unassembled WGS sequence"/>
</dbReference>
<dbReference type="EMBL" id="JAYMYR010000010">
    <property type="protein sequence ID" value="KAK7335150.1"/>
    <property type="molecule type" value="Genomic_DNA"/>
</dbReference>
<sequence length="100" mass="10944">MSSKEVALILLVATMFMTSHGRRVTVLKHDVLGGTTQKEILGKAFGQFQHVMQRGNGNNANNDEKSNQHCYAQCIAGCVNPSDSKAENLCAKMCQDKCQL</sequence>
<accession>A0AAN9QEW9</accession>
<evidence type="ECO:0000256" key="1">
    <source>
        <dbReference type="SAM" id="SignalP"/>
    </source>
</evidence>
<reference evidence="2 3" key="1">
    <citation type="submission" date="2024-01" db="EMBL/GenBank/DDBJ databases">
        <title>The genomes of 5 underutilized Papilionoideae crops provide insights into root nodulation and disease resistanc.</title>
        <authorList>
            <person name="Jiang F."/>
        </authorList>
    </citation>
    <scope>NUCLEOTIDE SEQUENCE [LARGE SCALE GENOMIC DNA]</scope>
    <source>
        <strain evidence="2">JINMINGXINNONG_FW02</strain>
        <tissue evidence="2">Leaves</tissue>
    </source>
</reference>
<proteinExistence type="predicted"/>
<feature type="chain" id="PRO_5042850664" evidence="1">
    <location>
        <begin position="22"/>
        <end position="100"/>
    </location>
</feature>
<feature type="signal peptide" evidence="1">
    <location>
        <begin position="1"/>
        <end position="21"/>
    </location>
</feature>
<comment type="caution">
    <text evidence="2">The sequence shown here is derived from an EMBL/GenBank/DDBJ whole genome shotgun (WGS) entry which is preliminary data.</text>
</comment>
<evidence type="ECO:0000313" key="3">
    <source>
        <dbReference type="Proteomes" id="UP001374584"/>
    </source>
</evidence>
<name>A0AAN9QEW9_PHACN</name>
<evidence type="ECO:0000313" key="2">
    <source>
        <dbReference type="EMBL" id="KAK7335150.1"/>
    </source>
</evidence>
<dbReference type="AlphaFoldDB" id="A0AAN9QEW9"/>
<organism evidence="2 3">
    <name type="scientific">Phaseolus coccineus</name>
    <name type="common">Scarlet runner bean</name>
    <name type="synonym">Phaseolus multiflorus</name>
    <dbReference type="NCBI Taxonomy" id="3886"/>
    <lineage>
        <taxon>Eukaryota</taxon>
        <taxon>Viridiplantae</taxon>
        <taxon>Streptophyta</taxon>
        <taxon>Embryophyta</taxon>
        <taxon>Tracheophyta</taxon>
        <taxon>Spermatophyta</taxon>
        <taxon>Magnoliopsida</taxon>
        <taxon>eudicotyledons</taxon>
        <taxon>Gunneridae</taxon>
        <taxon>Pentapetalae</taxon>
        <taxon>rosids</taxon>
        <taxon>fabids</taxon>
        <taxon>Fabales</taxon>
        <taxon>Fabaceae</taxon>
        <taxon>Papilionoideae</taxon>
        <taxon>50 kb inversion clade</taxon>
        <taxon>NPAAA clade</taxon>
        <taxon>indigoferoid/millettioid clade</taxon>
        <taxon>Phaseoleae</taxon>
        <taxon>Phaseolus</taxon>
    </lineage>
</organism>
<protein>
    <submittedName>
        <fullName evidence="2">Uncharacterized protein</fullName>
    </submittedName>
</protein>